<keyword evidence="4" id="KW-1185">Reference proteome</keyword>
<name>A0ABN9WSL8_9DINO</name>
<feature type="signal peptide" evidence="2">
    <location>
        <begin position="1"/>
        <end position="26"/>
    </location>
</feature>
<sequence>MPSERLALACQLGILVVELCAPSVASLGPQCIPGQPGWALCSASDLRSLVAATAAPWLADVRNGATGRRTGFLLQILPAAIGANASPFEGINEEKATIFHRKRSVAASPRRHRRRLEYPQECACTAGLGGTSPRTTRPLRRRLLEWVWDAVETEAAEGTVELADGRSAQAVAGALNWLSVRTRPDIARAASRMSSLTKHSKETHQLAKKDETDVTFYTDASFARVQDQFAGRWCSAVWAEPHFGSVDVSDIPCASASSGRRLPAHRTPGRARRRCAGRGPPAPAGPRPRRICPGDGAALGAANLTTGADFPAVDADEELLQLGRVREYLDNHTFEANQHLYEEAFEALQRLSELKAQDIFAFRETWTDLDTELLRGLDEGADGFVPGGELTTEAFAARLPSIEDDGKGTSLSEAKRLTPAPILDACLH</sequence>
<gene>
    <name evidence="3" type="ORF">PCOR1329_LOCUS70241</name>
</gene>
<feature type="compositionally biased region" description="Basic residues" evidence="1">
    <location>
        <begin position="262"/>
        <end position="276"/>
    </location>
</feature>
<dbReference type="Proteomes" id="UP001189429">
    <property type="component" value="Unassembled WGS sequence"/>
</dbReference>
<feature type="chain" id="PRO_5045116115" evidence="2">
    <location>
        <begin position="27"/>
        <end position="428"/>
    </location>
</feature>
<evidence type="ECO:0000256" key="1">
    <source>
        <dbReference type="SAM" id="MobiDB-lite"/>
    </source>
</evidence>
<organism evidence="3 4">
    <name type="scientific">Prorocentrum cordatum</name>
    <dbReference type="NCBI Taxonomy" id="2364126"/>
    <lineage>
        <taxon>Eukaryota</taxon>
        <taxon>Sar</taxon>
        <taxon>Alveolata</taxon>
        <taxon>Dinophyceae</taxon>
        <taxon>Prorocentrales</taxon>
        <taxon>Prorocentraceae</taxon>
        <taxon>Prorocentrum</taxon>
    </lineage>
</organism>
<reference evidence="3" key="1">
    <citation type="submission" date="2023-10" db="EMBL/GenBank/DDBJ databases">
        <authorList>
            <person name="Chen Y."/>
            <person name="Shah S."/>
            <person name="Dougan E. K."/>
            <person name="Thang M."/>
            <person name="Chan C."/>
        </authorList>
    </citation>
    <scope>NUCLEOTIDE SEQUENCE [LARGE SCALE GENOMIC DNA]</scope>
</reference>
<evidence type="ECO:0000313" key="3">
    <source>
        <dbReference type="EMBL" id="CAK0889788.1"/>
    </source>
</evidence>
<evidence type="ECO:0000313" key="4">
    <source>
        <dbReference type="Proteomes" id="UP001189429"/>
    </source>
</evidence>
<proteinExistence type="predicted"/>
<protein>
    <submittedName>
        <fullName evidence="3">Uncharacterized protein</fullName>
    </submittedName>
</protein>
<comment type="caution">
    <text evidence="3">The sequence shown here is derived from an EMBL/GenBank/DDBJ whole genome shotgun (WGS) entry which is preliminary data.</text>
</comment>
<accession>A0ABN9WSL8</accession>
<evidence type="ECO:0000256" key="2">
    <source>
        <dbReference type="SAM" id="SignalP"/>
    </source>
</evidence>
<feature type="region of interest" description="Disordered" evidence="1">
    <location>
        <begin position="257"/>
        <end position="294"/>
    </location>
</feature>
<keyword evidence="2" id="KW-0732">Signal</keyword>
<dbReference type="EMBL" id="CAUYUJ010019270">
    <property type="protein sequence ID" value="CAK0889788.1"/>
    <property type="molecule type" value="Genomic_DNA"/>
</dbReference>